<gene>
    <name evidence="7" type="ORF">VDBG_00591</name>
</gene>
<organism evidence="8">
    <name type="scientific">Verticillium alfalfae (strain VaMs.102 / ATCC MYA-4576 / FGSC 10136)</name>
    <name type="common">Verticillium wilt of alfalfa</name>
    <name type="synonym">Verticillium albo-atrum</name>
    <dbReference type="NCBI Taxonomy" id="526221"/>
    <lineage>
        <taxon>Eukaryota</taxon>
        <taxon>Fungi</taxon>
        <taxon>Dikarya</taxon>
        <taxon>Ascomycota</taxon>
        <taxon>Pezizomycotina</taxon>
        <taxon>Sordariomycetes</taxon>
        <taxon>Hypocreomycetidae</taxon>
        <taxon>Glomerellales</taxon>
        <taxon>Plectosphaerellaceae</taxon>
        <taxon>Verticillium</taxon>
    </lineage>
</organism>
<evidence type="ECO:0000256" key="1">
    <source>
        <dbReference type="ARBA" id="ARBA00004123"/>
    </source>
</evidence>
<evidence type="ECO:0000259" key="6">
    <source>
        <dbReference type="Pfam" id="PF08573"/>
    </source>
</evidence>
<feature type="region of interest" description="Disordered" evidence="5">
    <location>
        <begin position="314"/>
        <end position="337"/>
    </location>
</feature>
<feature type="domain" description="DNA endonuclease activator Ctp1 C-terminal" evidence="6">
    <location>
        <begin position="584"/>
        <end position="692"/>
    </location>
</feature>
<dbReference type="EMBL" id="DS985214">
    <property type="protein sequence ID" value="EEY14483.1"/>
    <property type="molecule type" value="Genomic_DNA"/>
</dbReference>
<dbReference type="InterPro" id="IPR013882">
    <property type="entry name" value="Ctp1_C"/>
</dbReference>
<comment type="subcellular location">
    <subcellularLocation>
        <location evidence="1">Nucleus</location>
    </subcellularLocation>
</comment>
<dbReference type="eggNOG" id="ENOG502S92Z">
    <property type="taxonomic scope" value="Eukaryota"/>
</dbReference>
<dbReference type="KEGG" id="val:VDBG_00591"/>
<feature type="region of interest" description="Disordered" evidence="5">
    <location>
        <begin position="456"/>
        <end position="554"/>
    </location>
</feature>
<feature type="compositionally biased region" description="Basic and acidic residues" evidence="5">
    <location>
        <begin position="540"/>
        <end position="554"/>
    </location>
</feature>
<evidence type="ECO:0000256" key="4">
    <source>
        <dbReference type="SAM" id="Coils"/>
    </source>
</evidence>
<protein>
    <recommendedName>
        <fullName evidence="6">DNA endonuclease activator Ctp1 C-terminal domain-containing protein</fullName>
    </recommendedName>
</protein>
<dbReference type="OrthoDB" id="5801062at2759"/>
<dbReference type="AlphaFoldDB" id="C9S6J2"/>
<feature type="region of interest" description="Disordered" evidence="5">
    <location>
        <begin position="81"/>
        <end position="114"/>
    </location>
</feature>
<evidence type="ECO:0000313" key="7">
    <source>
        <dbReference type="EMBL" id="EEY14483.1"/>
    </source>
</evidence>
<dbReference type="PANTHER" id="PTHR15107:SF0">
    <property type="entry name" value="DNA ENDONUCLEASE ACTIVATOR CTP1 C-TERMINAL DOMAIN-CONTAINING PROTEIN"/>
    <property type="match status" value="1"/>
</dbReference>
<evidence type="ECO:0000256" key="3">
    <source>
        <dbReference type="ARBA" id="ARBA00023242"/>
    </source>
</evidence>
<dbReference type="Proteomes" id="UP000008698">
    <property type="component" value="Unassembled WGS sequence"/>
</dbReference>
<dbReference type="InterPro" id="IPR033316">
    <property type="entry name" value="RBBP8-like"/>
</dbReference>
<evidence type="ECO:0000313" key="8">
    <source>
        <dbReference type="Proteomes" id="UP000008698"/>
    </source>
</evidence>
<evidence type="ECO:0000256" key="2">
    <source>
        <dbReference type="ARBA" id="ARBA00022763"/>
    </source>
</evidence>
<keyword evidence="4" id="KW-0175">Coiled coil</keyword>
<feature type="region of interest" description="Disordered" evidence="5">
    <location>
        <begin position="205"/>
        <end position="234"/>
    </location>
</feature>
<reference evidence="8" key="1">
    <citation type="journal article" date="2011" name="PLoS Pathog.">
        <title>Comparative genomics yields insights into niche adaptation of plant vascular wilt pathogens.</title>
        <authorList>
            <person name="Klosterman S.J."/>
            <person name="Subbarao K.V."/>
            <person name="Kang S."/>
            <person name="Veronese P."/>
            <person name="Gold S.E."/>
            <person name="Thomma B.P.H.J."/>
            <person name="Chen Z."/>
            <person name="Henrissat B."/>
            <person name="Lee Y.-H."/>
            <person name="Park J."/>
            <person name="Garcia-Pedrajas M.D."/>
            <person name="Barbara D.J."/>
            <person name="Anchieta A."/>
            <person name="de Jonge R."/>
            <person name="Santhanam P."/>
            <person name="Maruthachalam K."/>
            <person name="Atallah Z."/>
            <person name="Amyotte S.G."/>
            <person name="Paz Z."/>
            <person name="Inderbitzin P."/>
            <person name="Hayes R.J."/>
            <person name="Heiman D.I."/>
            <person name="Young S."/>
            <person name="Zeng Q."/>
            <person name="Engels R."/>
            <person name="Galagan J."/>
            <person name="Cuomo C.A."/>
            <person name="Dobinson K.F."/>
            <person name="Ma L.-J."/>
        </authorList>
    </citation>
    <scope>NUCLEOTIDE SEQUENCE [LARGE SCALE GENOMIC DNA]</scope>
    <source>
        <strain evidence="8">VaMs.102 / ATCC MYA-4576 / FGSC 10136</strain>
    </source>
</reference>
<dbReference type="GeneID" id="9534045"/>
<accession>C9S6J2</accession>
<proteinExistence type="predicted"/>
<feature type="coiled-coil region" evidence="4">
    <location>
        <begin position="32"/>
        <end position="76"/>
    </location>
</feature>
<feature type="coiled-coil region" evidence="4">
    <location>
        <begin position="158"/>
        <end position="185"/>
    </location>
</feature>
<keyword evidence="2" id="KW-0227">DNA damage</keyword>
<name>C9S6J2_VERA1</name>
<dbReference type="STRING" id="526221.C9S6J2"/>
<dbReference type="GO" id="GO:0005634">
    <property type="term" value="C:nucleus"/>
    <property type="evidence" value="ECO:0007669"/>
    <property type="project" value="UniProtKB-SubCell"/>
</dbReference>
<feature type="region of interest" description="Disordered" evidence="5">
    <location>
        <begin position="380"/>
        <end position="404"/>
    </location>
</feature>
<keyword evidence="3" id="KW-0539">Nucleus</keyword>
<dbReference type="PANTHER" id="PTHR15107">
    <property type="entry name" value="RETINOBLASTOMA BINDING PROTEIN 8"/>
    <property type="match status" value="1"/>
</dbReference>
<dbReference type="RefSeq" id="XP_003008909.1">
    <property type="nucleotide sequence ID" value="XM_003008863.1"/>
</dbReference>
<dbReference type="GO" id="GO:0003684">
    <property type="term" value="F:damaged DNA binding"/>
    <property type="evidence" value="ECO:0007669"/>
    <property type="project" value="TreeGrafter"/>
</dbReference>
<dbReference type="Pfam" id="PF08573">
    <property type="entry name" value="SAE2"/>
    <property type="match status" value="1"/>
</dbReference>
<evidence type="ECO:0000256" key="5">
    <source>
        <dbReference type="SAM" id="MobiDB-lite"/>
    </source>
</evidence>
<feature type="compositionally biased region" description="Basic and acidic residues" evidence="5">
    <location>
        <begin position="511"/>
        <end position="531"/>
    </location>
</feature>
<keyword evidence="8" id="KW-1185">Reference proteome</keyword>
<dbReference type="OMA" id="HRFSRMQ"/>
<feature type="compositionally biased region" description="Polar residues" evidence="5">
    <location>
        <begin position="94"/>
        <end position="112"/>
    </location>
</feature>
<dbReference type="GO" id="GO:0010792">
    <property type="term" value="P:DNA double-strand break processing involved in repair via single-strand annealing"/>
    <property type="evidence" value="ECO:0007669"/>
    <property type="project" value="TreeGrafter"/>
</dbReference>
<dbReference type="HOGENOM" id="CLU_018738_0_0_1"/>
<feature type="compositionally biased region" description="Basic and acidic residues" evidence="5">
    <location>
        <begin position="322"/>
        <end position="331"/>
    </location>
</feature>
<sequence>MASWFEKGRPAILEALTAACNQIDMDLRAELNEQERRRKNGLDEELELLKRRSATVDRLEAENRHLRASLLQYQTEFTPASRVPRDVAPRPTMASITPNPRSESPIATSDTPSKLPIEASESRRSLLVKSHQLQKKFDALDSNYRRLMSAYNKKKDELSRREGHVTQLEAKIEALQHQVHRAAVAIHHDDDDDGDDALALEPSRLTTRASSHVPPSAPPIDATASVSFSSDPGVDTGSRELSVARAIPPLSRSTTSAKASPAEEEFLNFAPICAEVELPPLPRPADSVKTLKIKVEPSSDGPILVMERAVAKRKSVATTEEPPSRRVKTEFSRSSSIADSGQNLVLHQDSLDLDEVGRKLSTPRKNRFLVDALVAAPGHASGSRTLNNGVLIRPDDGESRATRTVLPSSALTPINPNARTMRPLATKSAGKAPTKGLTQGIGSLAEDGNLYQRAVRKQANRDSVQTPRGGSRLNRLLNTPGSGEKPTVERYAPRPLRSGADTSLAHLGAPGRRELPFGRESAGRSSKEDSNRAAATNLQRHVEQAEDKRQEDQVRGSLRLKQAADLRLEDFKVNPRFNNGQDYAFSEVIRGKDDRACLPGCTDMSCCGKQFRGLALAQRGNRNVAEDTKLFEKFLGDGISRIWSMSKEEKEELWVEAKTWELAEQMGKHRHRYARRASPPGFWNTEFPSTQEVEAEKAEAEKRQRQMVVDRYRESMRPGGRWVFRDE</sequence>